<gene>
    <name evidence="2" type="ORF">BHC57_03970</name>
</gene>
<accession>A0A855G1A4</accession>
<evidence type="ECO:0000256" key="1">
    <source>
        <dbReference type="SAM" id="Phobius"/>
    </source>
</evidence>
<proteinExistence type="predicted"/>
<sequence>MTFSDFYNTWFNLILDKTQFIPEYSCDNDAVIARIKIILIVSLLAYHLIIVFIYMAYRPSETLLISIPVVMIGFLVLSNYLLKKINTDSECTYGKISVSKQRIYPTDYTVDDFKSDMDKIGDAASAEQLLLAKNVMSLCLKEKAKDPNDRKITKEPVVIECIRMKKKLFLEKQIYLEIDRLDQLK</sequence>
<feature type="transmembrane region" description="Helical" evidence="1">
    <location>
        <begin position="63"/>
        <end position="82"/>
    </location>
</feature>
<protein>
    <submittedName>
        <fullName evidence="2">Uncharacterized protein</fullName>
    </submittedName>
</protein>
<reference evidence="2 3" key="1">
    <citation type="journal article" date="2017" name="MBio">
        <title>Type VI secretion-mediated competition in the bee gut microbiome.</title>
        <authorList>
            <person name="Steele M.I."/>
            <person name="Kwong W.K."/>
            <person name="Powell J.E."/>
            <person name="Whiteley M."/>
            <person name="Moran N.A."/>
        </authorList>
    </citation>
    <scope>NUCLEOTIDE SEQUENCE [LARGE SCALE GENOMIC DNA]</scope>
    <source>
        <strain evidence="2 3">HK3</strain>
    </source>
</reference>
<dbReference type="RefSeq" id="WP_100123463.1">
    <property type="nucleotide sequence ID" value="NZ_MEIU01000043.1"/>
</dbReference>
<comment type="caution">
    <text evidence="2">The sequence shown here is derived from an EMBL/GenBank/DDBJ whole genome shotgun (WGS) entry which is preliminary data.</text>
</comment>
<dbReference type="Proteomes" id="UP000230463">
    <property type="component" value="Unassembled WGS sequence"/>
</dbReference>
<evidence type="ECO:0000313" key="3">
    <source>
        <dbReference type="Proteomes" id="UP000230463"/>
    </source>
</evidence>
<feature type="transmembrane region" description="Helical" evidence="1">
    <location>
        <begin position="37"/>
        <end position="57"/>
    </location>
</feature>
<keyword evidence="1" id="KW-0812">Transmembrane</keyword>
<keyword evidence="1" id="KW-1133">Transmembrane helix</keyword>
<dbReference type="EMBL" id="MEIU01000043">
    <property type="protein sequence ID" value="PIT60463.1"/>
    <property type="molecule type" value="Genomic_DNA"/>
</dbReference>
<dbReference type="AlphaFoldDB" id="A0A855G1A4"/>
<name>A0A855G1A4_9NEIS</name>
<keyword evidence="1" id="KW-0472">Membrane</keyword>
<organism evidence="2 3">
    <name type="scientific">Snodgrassella alvi</name>
    <dbReference type="NCBI Taxonomy" id="1196083"/>
    <lineage>
        <taxon>Bacteria</taxon>
        <taxon>Pseudomonadati</taxon>
        <taxon>Pseudomonadota</taxon>
        <taxon>Betaproteobacteria</taxon>
        <taxon>Neisseriales</taxon>
        <taxon>Neisseriaceae</taxon>
        <taxon>Snodgrassella</taxon>
    </lineage>
</organism>
<evidence type="ECO:0000313" key="2">
    <source>
        <dbReference type="EMBL" id="PIT60463.1"/>
    </source>
</evidence>